<keyword evidence="4 8" id="KW-0347">Helicase</keyword>
<comment type="catalytic activity">
    <reaction evidence="6">
        <text>ATP + H2O = ADP + phosphate + H(+)</text>
        <dbReference type="Rhea" id="RHEA:13065"/>
        <dbReference type="ChEBI" id="CHEBI:15377"/>
        <dbReference type="ChEBI" id="CHEBI:15378"/>
        <dbReference type="ChEBI" id="CHEBI:30616"/>
        <dbReference type="ChEBI" id="CHEBI:43474"/>
        <dbReference type="ChEBI" id="CHEBI:456216"/>
        <dbReference type="EC" id="3.6.4.13"/>
    </reaction>
</comment>
<evidence type="ECO:0000256" key="5">
    <source>
        <dbReference type="ARBA" id="ARBA00022840"/>
    </source>
</evidence>
<evidence type="ECO:0000256" key="3">
    <source>
        <dbReference type="ARBA" id="ARBA00022801"/>
    </source>
</evidence>
<dbReference type="PANTHER" id="PTHR47958">
    <property type="entry name" value="ATP-DEPENDENT RNA HELICASE DBP3"/>
    <property type="match status" value="1"/>
</dbReference>
<feature type="compositionally biased region" description="Basic and acidic residues" evidence="9">
    <location>
        <begin position="19"/>
        <end position="29"/>
    </location>
</feature>
<dbReference type="PROSITE" id="PS00039">
    <property type="entry name" value="DEAD_ATP_HELICASE"/>
    <property type="match status" value="1"/>
</dbReference>
<dbReference type="PROSITE" id="PS51194">
    <property type="entry name" value="HELICASE_CTER"/>
    <property type="match status" value="1"/>
</dbReference>
<dbReference type="InterPro" id="IPR011545">
    <property type="entry name" value="DEAD/DEAH_box_helicase_dom"/>
</dbReference>
<accession>A0A0R3U106</accession>
<evidence type="ECO:0000259" key="10">
    <source>
        <dbReference type="PROSITE" id="PS51192"/>
    </source>
</evidence>
<evidence type="ECO:0000256" key="7">
    <source>
        <dbReference type="PROSITE-ProRule" id="PRU00552"/>
    </source>
</evidence>
<dbReference type="STRING" id="53468.A0A0R3U106"/>
<dbReference type="GO" id="GO:0016787">
    <property type="term" value="F:hydrolase activity"/>
    <property type="evidence" value="ECO:0007669"/>
    <property type="project" value="UniProtKB-KW"/>
</dbReference>
<dbReference type="Proteomes" id="UP000267029">
    <property type="component" value="Unassembled WGS sequence"/>
</dbReference>
<evidence type="ECO:0000259" key="11">
    <source>
        <dbReference type="PROSITE" id="PS51194"/>
    </source>
</evidence>
<dbReference type="CDD" id="cd18787">
    <property type="entry name" value="SF2_C_DEAD"/>
    <property type="match status" value="1"/>
</dbReference>
<dbReference type="Pfam" id="PF00271">
    <property type="entry name" value="Helicase_C"/>
    <property type="match status" value="1"/>
</dbReference>
<feature type="compositionally biased region" description="Polar residues" evidence="9">
    <location>
        <begin position="491"/>
        <end position="501"/>
    </location>
</feature>
<dbReference type="SUPFAM" id="SSF52540">
    <property type="entry name" value="P-loop containing nucleoside triphosphate hydrolases"/>
    <property type="match status" value="1"/>
</dbReference>
<dbReference type="FunFam" id="3.40.50.300:FF:000079">
    <property type="entry name" value="probable ATP-dependent RNA helicase DDX17"/>
    <property type="match status" value="1"/>
</dbReference>
<proteinExistence type="inferred from homology"/>
<dbReference type="AlphaFoldDB" id="A0A0R3U106"/>
<dbReference type="FunFam" id="3.40.50.300:FF:000008">
    <property type="entry name" value="ATP-dependent RNA helicase RhlB"/>
    <property type="match status" value="1"/>
</dbReference>
<dbReference type="PROSITE" id="PS51192">
    <property type="entry name" value="HELICASE_ATP_BIND_1"/>
    <property type="match status" value="1"/>
</dbReference>
<keyword evidence="5 8" id="KW-0067">ATP-binding</keyword>
<name>A0A0R3U106_MESCO</name>
<feature type="domain" description="Helicase C-terminal" evidence="11">
    <location>
        <begin position="302"/>
        <end position="459"/>
    </location>
</feature>
<dbReference type="GO" id="GO:0005524">
    <property type="term" value="F:ATP binding"/>
    <property type="evidence" value="ECO:0007669"/>
    <property type="project" value="UniProtKB-KW"/>
</dbReference>
<feature type="compositionally biased region" description="Polar residues" evidence="9">
    <location>
        <begin position="515"/>
        <end position="545"/>
    </location>
</feature>
<feature type="short sequence motif" description="Q motif" evidence="7">
    <location>
        <begin position="81"/>
        <end position="109"/>
    </location>
</feature>
<evidence type="ECO:0000259" key="12">
    <source>
        <dbReference type="PROSITE" id="PS51195"/>
    </source>
</evidence>
<dbReference type="PROSITE" id="PS51195">
    <property type="entry name" value="Q_MOTIF"/>
    <property type="match status" value="1"/>
</dbReference>
<dbReference type="InterPro" id="IPR027417">
    <property type="entry name" value="P-loop_NTPase"/>
</dbReference>
<dbReference type="OrthoDB" id="196131at2759"/>
<feature type="compositionally biased region" description="Polar residues" evidence="9">
    <location>
        <begin position="598"/>
        <end position="609"/>
    </location>
</feature>
<keyword evidence="14" id="KW-1185">Reference proteome</keyword>
<dbReference type="InterPro" id="IPR001650">
    <property type="entry name" value="Helicase_C-like"/>
</dbReference>
<dbReference type="SMART" id="SM00490">
    <property type="entry name" value="HELICc"/>
    <property type="match status" value="1"/>
</dbReference>
<evidence type="ECO:0000256" key="1">
    <source>
        <dbReference type="ARBA" id="ARBA00012552"/>
    </source>
</evidence>
<evidence type="ECO:0000256" key="4">
    <source>
        <dbReference type="ARBA" id="ARBA00022806"/>
    </source>
</evidence>
<evidence type="ECO:0000313" key="13">
    <source>
        <dbReference type="EMBL" id="VDD74001.1"/>
    </source>
</evidence>
<evidence type="ECO:0000256" key="9">
    <source>
        <dbReference type="SAM" id="MobiDB-lite"/>
    </source>
</evidence>
<dbReference type="EMBL" id="UXSR01000001">
    <property type="protein sequence ID" value="VDD74001.1"/>
    <property type="molecule type" value="Genomic_DNA"/>
</dbReference>
<evidence type="ECO:0000256" key="6">
    <source>
        <dbReference type="ARBA" id="ARBA00047984"/>
    </source>
</evidence>
<protein>
    <recommendedName>
        <fullName evidence="1">RNA helicase</fullName>
        <ecNumber evidence="1">3.6.4.13</ecNumber>
    </recommendedName>
</protein>
<feature type="domain" description="Helicase ATP-binding" evidence="10">
    <location>
        <begin position="112"/>
        <end position="287"/>
    </location>
</feature>
<dbReference type="GO" id="GO:0003676">
    <property type="term" value="F:nucleic acid binding"/>
    <property type="evidence" value="ECO:0007669"/>
    <property type="project" value="InterPro"/>
</dbReference>
<keyword evidence="2 8" id="KW-0547">Nucleotide-binding</keyword>
<gene>
    <name evidence="13" type="ORF">MCOS_LOCUS4</name>
</gene>
<dbReference type="EC" id="3.6.4.13" evidence="1"/>
<reference evidence="13 14" key="1">
    <citation type="submission" date="2018-10" db="EMBL/GenBank/DDBJ databases">
        <authorList>
            <consortium name="Pathogen Informatics"/>
        </authorList>
    </citation>
    <scope>NUCLEOTIDE SEQUENCE [LARGE SCALE GENOMIC DNA]</scope>
</reference>
<keyword evidence="3 8" id="KW-0378">Hydrolase</keyword>
<feature type="region of interest" description="Disordered" evidence="9">
    <location>
        <begin position="1"/>
        <end position="29"/>
    </location>
</feature>
<dbReference type="GO" id="GO:0003724">
    <property type="term" value="F:RNA helicase activity"/>
    <property type="evidence" value="ECO:0007669"/>
    <property type="project" value="UniProtKB-EC"/>
</dbReference>
<organism evidence="13 14">
    <name type="scientific">Mesocestoides corti</name>
    <name type="common">Flatworm</name>
    <dbReference type="NCBI Taxonomy" id="53468"/>
    <lineage>
        <taxon>Eukaryota</taxon>
        <taxon>Metazoa</taxon>
        <taxon>Spiralia</taxon>
        <taxon>Lophotrochozoa</taxon>
        <taxon>Platyhelminthes</taxon>
        <taxon>Cestoda</taxon>
        <taxon>Eucestoda</taxon>
        <taxon>Cyclophyllidea</taxon>
        <taxon>Mesocestoididae</taxon>
        <taxon>Mesocestoides</taxon>
    </lineage>
</organism>
<dbReference type="SMART" id="SM00487">
    <property type="entry name" value="DEXDc"/>
    <property type="match status" value="1"/>
</dbReference>
<feature type="compositionally biased region" description="Polar residues" evidence="9">
    <location>
        <begin position="554"/>
        <end position="585"/>
    </location>
</feature>
<feature type="region of interest" description="Disordered" evidence="9">
    <location>
        <begin position="459"/>
        <end position="688"/>
    </location>
</feature>
<dbReference type="InterPro" id="IPR000629">
    <property type="entry name" value="RNA-helicase_DEAD-box_CS"/>
</dbReference>
<dbReference type="Pfam" id="PF00270">
    <property type="entry name" value="DEAD"/>
    <property type="match status" value="1"/>
</dbReference>
<dbReference type="Gene3D" id="3.40.50.300">
    <property type="entry name" value="P-loop containing nucleotide triphosphate hydrolases"/>
    <property type="match status" value="2"/>
</dbReference>
<sequence>MPFRSRSPIRRWGGPPNRRTRDSSLDDLKPPRWDIASLPRFEKVFYKEHPTVISRSQEEIDKFRADNRMTLHGRDVPRPIFSFDEIDLPPYVTNAFQRAGWANPTPIQSQGWPMVLSGRDVVGIAQTGSGKTACYLVPALVHIQAQPRLLRDDGPICLVLVPTRELAQQVIQVAEQFCGAARLRTVCLYGGAPKGPQQRDLQRGAEVCVATPGRLIDFLKTRATNLRRCTYLVLDEADRMLDMGFEPQIRKIVEQTRPDRQTVMWSATWPREVQSLARSFLREYIQVNIGSTSLHANPNITQVVEVVDDFEKDQRLINLIRSFNGLRCLVFVETKKKTDQVAFTLKRNGFRVAAMHGDKVQRERDATLDAFKRNHITVLVATDVASRGLDIDDIEYVINYDFPNQTEDYIHRIGRTARSNKKGTAFTFFTRKNYKQAAGLVEILEEANQQVNPELLRMAGGSNRFSRGRSDRGSSRFAPRSGHSGRPSSSYMTHDSQSGQQPYRGEHHAYPLRSGGSTYNSSTSKPGNSYQDRTVPQTSTLQAPSASVGEKRNFSQSSLGSTGSYQPPSKVSKTSWGDSSAQSGYTQPTPTAPPPQANGWNNSSWAKTSQPPPPPPSSSTNQASINSQWSAGPYPSNPAPSQPSLSSKVTHNYSQLPPPPQSAAAVSAYPAPPPPSNQQTKPANYVAQPPSGYAQFVSQVPGVYPQASQAWPQGAWPPQHQYSGY</sequence>
<feature type="domain" description="DEAD-box RNA helicase Q" evidence="12">
    <location>
        <begin position="81"/>
        <end position="109"/>
    </location>
</feature>
<feature type="compositionally biased region" description="Polar residues" evidence="9">
    <location>
        <begin position="642"/>
        <end position="653"/>
    </location>
</feature>
<dbReference type="InterPro" id="IPR014014">
    <property type="entry name" value="RNA_helicase_DEAD_Q_motif"/>
</dbReference>
<evidence type="ECO:0000256" key="8">
    <source>
        <dbReference type="RuleBase" id="RU000492"/>
    </source>
</evidence>
<feature type="compositionally biased region" description="Low complexity" evidence="9">
    <location>
        <begin position="475"/>
        <end position="490"/>
    </location>
</feature>
<dbReference type="InterPro" id="IPR014001">
    <property type="entry name" value="Helicase_ATP-bd"/>
</dbReference>
<evidence type="ECO:0000256" key="2">
    <source>
        <dbReference type="ARBA" id="ARBA00022741"/>
    </source>
</evidence>
<comment type="similarity">
    <text evidence="8">Belongs to the DEAD box helicase family.</text>
</comment>
<evidence type="ECO:0000313" key="14">
    <source>
        <dbReference type="Proteomes" id="UP000267029"/>
    </source>
</evidence>
<feature type="compositionally biased region" description="Polar residues" evidence="9">
    <location>
        <begin position="620"/>
        <end position="630"/>
    </location>
</feature>